<dbReference type="RefSeq" id="WP_379790001.1">
    <property type="nucleotide sequence ID" value="NZ_JBHSQB010000003.1"/>
</dbReference>
<reference evidence="2" key="1">
    <citation type="journal article" date="2019" name="Int. J. Syst. Evol. Microbiol.">
        <title>The Global Catalogue of Microorganisms (GCM) 10K type strain sequencing project: providing services to taxonomists for standard genome sequencing and annotation.</title>
        <authorList>
            <consortium name="The Broad Institute Genomics Platform"/>
            <consortium name="The Broad Institute Genome Sequencing Center for Infectious Disease"/>
            <person name="Wu L."/>
            <person name="Ma J."/>
        </authorList>
    </citation>
    <scope>NUCLEOTIDE SEQUENCE [LARGE SCALE GENOMIC DNA]</scope>
    <source>
        <strain evidence="2">CCUG 49679</strain>
    </source>
</reference>
<protein>
    <submittedName>
        <fullName evidence="1">Uncharacterized protein</fullName>
    </submittedName>
</protein>
<gene>
    <name evidence="1" type="ORF">ACFPVY_01885</name>
</gene>
<dbReference type="EMBL" id="JBHSQB010000003">
    <property type="protein sequence ID" value="MFC6095382.1"/>
    <property type="molecule type" value="Genomic_DNA"/>
</dbReference>
<keyword evidence="2" id="KW-1185">Reference proteome</keyword>
<evidence type="ECO:0000313" key="1">
    <source>
        <dbReference type="EMBL" id="MFC6095382.1"/>
    </source>
</evidence>
<organism evidence="1 2">
    <name type="scientific">Flavobacterium qiangtangense</name>
    <dbReference type="NCBI Taxonomy" id="1442595"/>
    <lineage>
        <taxon>Bacteria</taxon>
        <taxon>Pseudomonadati</taxon>
        <taxon>Bacteroidota</taxon>
        <taxon>Flavobacteriia</taxon>
        <taxon>Flavobacteriales</taxon>
        <taxon>Flavobacteriaceae</taxon>
        <taxon>Flavobacterium</taxon>
    </lineage>
</organism>
<accession>A0ABW1PKC7</accession>
<name>A0ABW1PKC7_9FLAO</name>
<sequence>MENLENFIEVLPFDAASKTETFAPFEAVRQSWAAGDTLSREESNWICGNFSNTLEGASRSEMPSRIAIRALLFVKPAGEIQGRPFYTFIHA</sequence>
<dbReference type="Proteomes" id="UP001596287">
    <property type="component" value="Unassembled WGS sequence"/>
</dbReference>
<comment type="caution">
    <text evidence="1">The sequence shown here is derived from an EMBL/GenBank/DDBJ whole genome shotgun (WGS) entry which is preliminary data.</text>
</comment>
<proteinExistence type="predicted"/>
<evidence type="ECO:0000313" key="2">
    <source>
        <dbReference type="Proteomes" id="UP001596287"/>
    </source>
</evidence>